<evidence type="ECO:0000313" key="1">
    <source>
        <dbReference type="EMBL" id="CAB4138188.1"/>
    </source>
</evidence>
<evidence type="ECO:0008006" key="2">
    <source>
        <dbReference type="Google" id="ProtNLM"/>
    </source>
</evidence>
<gene>
    <name evidence="1" type="ORF">UFOVP328_381</name>
</gene>
<organism evidence="1">
    <name type="scientific">uncultured Caudovirales phage</name>
    <dbReference type="NCBI Taxonomy" id="2100421"/>
    <lineage>
        <taxon>Viruses</taxon>
        <taxon>Duplodnaviria</taxon>
        <taxon>Heunggongvirae</taxon>
        <taxon>Uroviricota</taxon>
        <taxon>Caudoviricetes</taxon>
        <taxon>Peduoviridae</taxon>
        <taxon>Maltschvirus</taxon>
        <taxon>Maltschvirus maltsch</taxon>
    </lineage>
</organism>
<dbReference type="EMBL" id="LR796341">
    <property type="protein sequence ID" value="CAB4138188.1"/>
    <property type="molecule type" value="Genomic_DNA"/>
</dbReference>
<reference evidence="1" key="1">
    <citation type="submission" date="2020-04" db="EMBL/GenBank/DDBJ databases">
        <authorList>
            <person name="Chiriac C."/>
            <person name="Salcher M."/>
            <person name="Ghai R."/>
            <person name="Kavagutti S V."/>
        </authorList>
    </citation>
    <scope>NUCLEOTIDE SEQUENCE</scope>
</reference>
<dbReference type="PROSITE" id="PS51257">
    <property type="entry name" value="PROKAR_LIPOPROTEIN"/>
    <property type="match status" value="1"/>
</dbReference>
<sequence length="132" mass="15127">MVLLKKLLVVSSLALTACAVKFDPVEHSRMVDVRHTVYQAQTNQHCADPKLARYTAENLDSDATWLLFYTQYIPNNESAEKMAVELKNTTADFAKRYQDTAKPPSKVFCELRLKNIATQIEIIQRTNARRPR</sequence>
<protein>
    <recommendedName>
        <fullName evidence="2">Lipoprotein</fullName>
    </recommendedName>
</protein>
<accession>A0A6J5LUS3</accession>
<proteinExistence type="predicted"/>
<name>A0A6J5LUS3_9CAUD</name>